<sequence length="190" mass="20069">MSTSVAGHEGVAPPTSWKWGWFVALGVALIVLGVIAWIDVAFVTVASVIFIGASLVVSGVFQIAHAFMTRQWRGFITGVLCGVLYLVGGFLIMNEPVQGAVVLTLLVAATFIVGGIFRIVLALRHRDVAAWGLILFSGVVSIGVGYLLYASLPWSGLWVLGTLIAVELVVQGASWLSFGLSLRKTQLAAG</sequence>
<dbReference type="PANTHER" id="PTHR34989:SF1">
    <property type="entry name" value="PROTEIN HDED"/>
    <property type="match status" value="1"/>
</dbReference>
<feature type="transmembrane region" description="Helical" evidence="1">
    <location>
        <begin position="155"/>
        <end position="178"/>
    </location>
</feature>
<feature type="transmembrane region" description="Helical" evidence="1">
    <location>
        <begin position="128"/>
        <end position="149"/>
    </location>
</feature>
<comment type="caution">
    <text evidence="2">The sequence shown here is derived from an EMBL/GenBank/DDBJ whole genome shotgun (WGS) entry which is preliminary data.</text>
</comment>
<feature type="transmembrane region" description="Helical" evidence="1">
    <location>
        <begin position="99"/>
        <end position="121"/>
    </location>
</feature>
<feature type="transmembrane region" description="Helical" evidence="1">
    <location>
        <begin position="74"/>
        <end position="93"/>
    </location>
</feature>
<evidence type="ECO:0000313" key="3">
    <source>
        <dbReference type="Proteomes" id="UP001165679"/>
    </source>
</evidence>
<dbReference type="RefSeq" id="WP_264715488.1">
    <property type="nucleotide sequence ID" value="NZ_JAPDNT010000022.1"/>
</dbReference>
<keyword evidence="3" id="KW-1185">Reference proteome</keyword>
<protein>
    <submittedName>
        <fullName evidence="2">HdeD family acid-resistance protein</fullName>
    </submittedName>
</protein>
<evidence type="ECO:0000256" key="1">
    <source>
        <dbReference type="SAM" id="Phobius"/>
    </source>
</evidence>
<proteinExistence type="predicted"/>
<gene>
    <name evidence="2" type="ORF">OL599_19065</name>
</gene>
<dbReference type="PANTHER" id="PTHR34989">
    <property type="entry name" value="PROTEIN HDED"/>
    <property type="match status" value="1"/>
</dbReference>
<reference evidence="2" key="1">
    <citation type="submission" date="2022-09" db="EMBL/GenBank/DDBJ databases">
        <title>Rhodovastum sp. nov. RN2-1 isolated from soil in Seongnam, South Korea.</title>
        <authorList>
            <person name="Le N.T."/>
        </authorList>
    </citation>
    <scope>NUCLEOTIDE SEQUENCE</scope>
    <source>
        <strain evidence="2">RN2-1</strain>
    </source>
</reference>
<keyword evidence="1" id="KW-1133">Transmembrane helix</keyword>
<keyword evidence="1" id="KW-0472">Membrane</keyword>
<reference evidence="2" key="2">
    <citation type="submission" date="2022-10" db="EMBL/GenBank/DDBJ databases">
        <authorList>
            <person name="Trinh H.N."/>
        </authorList>
    </citation>
    <scope>NUCLEOTIDE SEQUENCE</scope>
    <source>
        <strain evidence="2">RN2-1</strain>
    </source>
</reference>
<evidence type="ECO:0000313" key="2">
    <source>
        <dbReference type="EMBL" id="MCW3476669.1"/>
    </source>
</evidence>
<dbReference type="InterPro" id="IPR005325">
    <property type="entry name" value="DUF308_memb"/>
</dbReference>
<organism evidence="2 3">
    <name type="scientific">Limobrevibacterium gyesilva</name>
    <dbReference type="NCBI Taxonomy" id="2991712"/>
    <lineage>
        <taxon>Bacteria</taxon>
        <taxon>Pseudomonadati</taxon>
        <taxon>Pseudomonadota</taxon>
        <taxon>Alphaproteobacteria</taxon>
        <taxon>Acetobacterales</taxon>
        <taxon>Acetobacteraceae</taxon>
        <taxon>Limobrevibacterium</taxon>
    </lineage>
</organism>
<dbReference type="InterPro" id="IPR052712">
    <property type="entry name" value="Acid_resist_chaperone_HdeD"/>
</dbReference>
<dbReference type="Pfam" id="PF03729">
    <property type="entry name" value="DUF308"/>
    <property type="match status" value="1"/>
</dbReference>
<dbReference type="AlphaFoldDB" id="A0AA41YMK7"/>
<accession>A0AA41YMK7</accession>
<dbReference type="Proteomes" id="UP001165679">
    <property type="component" value="Unassembled WGS sequence"/>
</dbReference>
<dbReference type="EMBL" id="JAPDNT010000022">
    <property type="protein sequence ID" value="MCW3476669.1"/>
    <property type="molecule type" value="Genomic_DNA"/>
</dbReference>
<dbReference type="GO" id="GO:0005886">
    <property type="term" value="C:plasma membrane"/>
    <property type="evidence" value="ECO:0007669"/>
    <property type="project" value="TreeGrafter"/>
</dbReference>
<keyword evidence="1" id="KW-0812">Transmembrane</keyword>
<feature type="transmembrane region" description="Helical" evidence="1">
    <location>
        <begin position="19"/>
        <end position="38"/>
    </location>
</feature>
<name>A0AA41YMK7_9PROT</name>
<feature type="transmembrane region" description="Helical" evidence="1">
    <location>
        <begin position="44"/>
        <end position="67"/>
    </location>
</feature>